<dbReference type="SUPFAM" id="SSF54373">
    <property type="entry name" value="FAD-linked reductases, C-terminal domain"/>
    <property type="match status" value="1"/>
</dbReference>
<dbReference type="Gene3D" id="3.50.50.60">
    <property type="entry name" value="FAD/NAD(P)-binding domain"/>
    <property type="match status" value="1"/>
</dbReference>
<dbReference type="SUPFAM" id="SSF51905">
    <property type="entry name" value="FAD/NAD(P)-binding domain"/>
    <property type="match status" value="1"/>
</dbReference>
<dbReference type="RefSeq" id="WP_039397965.1">
    <property type="nucleotide sequence ID" value="NZ_JTDK01000006.1"/>
</dbReference>
<dbReference type="InterPro" id="IPR002937">
    <property type="entry name" value="Amino_oxidase"/>
</dbReference>
<dbReference type="Pfam" id="PF01593">
    <property type="entry name" value="Amino_oxidase"/>
    <property type="match status" value="1"/>
</dbReference>
<dbReference type="GO" id="GO:0016491">
    <property type="term" value="F:oxidoreductase activity"/>
    <property type="evidence" value="ECO:0007669"/>
    <property type="project" value="UniProtKB-KW"/>
</dbReference>
<dbReference type="PANTHER" id="PTHR43563:SF1">
    <property type="entry name" value="AMINE OXIDASE [FLAVIN-CONTAINING] B"/>
    <property type="match status" value="1"/>
</dbReference>
<dbReference type="Proteomes" id="UP000031030">
    <property type="component" value="Unassembled WGS sequence"/>
</dbReference>
<keyword evidence="3" id="KW-0560">Oxidoreductase</keyword>
<proteinExistence type="inferred from homology"/>
<dbReference type="OrthoDB" id="337830at2"/>
<comment type="cofactor">
    <cofactor evidence="1">
        <name>FAD</name>
        <dbReference type="ChEBI" id="CHEBI:57692"/>
    </cofactor>
</comment>
<evidence type="ECO:0000256" key="4">
    <source>
        <dbReference type="PIRSR" id="PIRSR601613-1"/>
    </source>
</evidence>
<protein>
    <submittedName>
        <fullName evidence="6">Putrescine oxidase</fullName>
    </submittedName>
</protein>
<feature type="binding site" evidence="4">
    <location>
        <begin position="35"/>
        <end position="36"/>
    </location>
    <ligand>
        <name>FAD</name>
        <dbReference type="ChEBI" id="CHEBI:57692"/>
    </ligand>
</feature>
<dbReference type="InterPro" id="IPR050703">
    <property type="entry name" value="Flavin_MAO"/>
</dbReference>
<evidence type="ECO:0000256" key="3">
    <source>
        <dbReference type="ARBA" id="ARBA00023002"/>
    </source>
</evidence>
<evidence type="ECO:0000259" key="5">
    <source>
        <dbReference type="Pfam" id="PF01593"/>
    </source>
</evidence>
<feature type="domain" description="Amine oxidase" evidence="5">
    <location>
        <begin position="16"/>
        <end position="447"/>
    </location>
</feature>
<comment type="caution">
    <text evidence="6">The sequence shown here is derived from an EMBL/GenBank/DDBJ whole genome shotgun (WGS) entry which is preliminary data.</text>
</comment>
<feature type="binding site" evidence="4">
    <location>
        <position position="340"/>
    </location>
    <ligand>
        <name>substrate</name>
    </ligand>
</feature>
<feature type="binding site" evidence="4">
    <location>
        <position position="235"/>
    </location>
    <ligand>
        <name>FAD</name>
        <dbReference type="ChEBI" id="CHEBI:57692"/>
    </ligand>
</feature>
<evidence type="ECO:0000256" key="1">
    <source>
        <dbReference type="ARBA" id="ARBA00001974"/>
    </source>
</evidence>
<dbReference type="InterPro" id="IPR036188">
    <property type="entry name" value="FAD/NAD-bd_sf"/>
</dbReference>
<gene>
    <name evidence="6" type="ORF">LK09_08940</name>
</gene>
<accession>A0A0B2A784</accession>
<dbReference type="STRING" id="1348253.LK09_08940"/>
<dbReference type="EMBL" id="JTDK01000006">
    <property type="protein sequence ID" value="KHK98950.1"/>
    <property type="molecule type" value="Genomic_DNA"/>
</dbReference>
<sequence>MRDITRDVVVVGAGVAGTTAANELRRAGLSVAVLEARDRVGGRLRTDTIEGAMLEIGGQWVSPHQDALLQVIADLGLETLSGHDDGDSVYVGRTGESSRFTGGALPVAESTRAEMVAITARLEELAASIDPAAPWDAAHAVGLDEISFQQWLRAQTDDREASDAIALSVAGSMLGKPAHTFSLLQALHAAASAGGFGNLAVAGARSARRVAGGMQQVPLLLAERLGEDVLLEQPVHELRWDADGVSAVAESVTVHARWAVLAYAPVLHERITFVPPLPRHQQQLHQHLSMGSVLKVHAVYSCPFWREDGLSGTAVSPYEVVHEAYDDTRPGEAHGTLVGFVSDVRADALLHLDANHRRERVLASLARYFGDRALSPVVYHESDWGAAEWTRGAYAASFDLGGLHRYGADLRTPVGPVHFASSDLAGEGFQHVDGAIRTGRDAAATIIERARS</sequence>
<evidence type="ECO:0000256" key="2">
    <source>
        <dbReference type="ARBA" id="ARBA00005995"/>
    </source>
</evidence>
<dbReference type="AlphaFoldDB" id="A0A0B2A784"/>
<keyword evidence="7" id="KW-1185">Reference proteome</keyword>
<dbReference type="PANTHER" id="PTHR43563">
    <property type="entry name" value="AMINE OXIDASE"/>
    <property type="match status" value="1"/>
</dbReference>
<dbReference type="InterPro" id="IPR001613">
    <property type="entry name" value="Flavin_amine_oxidase"/>
</dbReference>
<name>A0A0B2A784_9MICO</name>
<organism evidence="6 7">
    <name type="scientific">Microbacterium mangrovi</name>
    <dbReference type="NCBI Taxonomy" id="1348253"/>
    <lineage>
        <taxon>Bacteria</taxon>
        <taxon>Bacillati</taxon>
        <taxon>Actinomycetota</taxon>
        <taxon>Actinomycetes</taxon>
        <taxon>Micrococcales</taxon>
        <taxon>Microbacteriaceae</taxon>
        <taxon>Microbacterium</taxon>
    </lineage>
</organism>
<dbReference type="PRINTS" id="PR00757">
    <property type="entry name" value="AMINEOXDASEF"/>
</dbReference>
<reference evidence="6 7" key="1">
    <citation type="submission" date="2014-11" db="EMBL/GenBank/DDBJ databases">
        <title>Genome sequence of Microbacterium mangrovi MUSC 115(T).</title>
        <authorList>
            <person name="Lee L.-H."/>
        </authorList>
    </citation>
    <scope>NUCLEOTIDE SEQUENCE [LARGE SCALE GENOMIC DNA]</scope>
    <source>
        <strain evidence="6 7">MUSC 115</strain>
    </source>
</reference>
<evidence type="ECO:0000313" key="6">
    <source>
        <dbReference type="EMBL" id="KHK98950.1"/>
    </source>
</evidence>
<comment type="similarity">
    <text evidence="2">Belongs to the flavin monoamine oxidase family.</text>
</comment>
<evidence type="ECO:0000313" key="7">
    <source>
        <dbReference type="Proteomes" id="UP000031030"/>
    </source>
</evidence>